<proteinExistence type="inferred from homology"/>
<reference evidence="3 4" key="1">
    <citation type="submission" date="2017-06" db="EMBL/GenBank/DDBJ databases">
        <authorList>
            <person name="Kim H.J."/>
            <person name="Triplett B.A."/>
        </authorList>
    </citation>
    <scope>NUCLEOTIDE SEQUENCE [LARGE SCALE GENOMIC DNA]</scope>
    <source>
        <strain evidence="3 4">DSM 44715</strain>
    </source>
</reference>
<dbReference type="PANTHER" id="PTHR43157">
    <property type="entry name" value="PHOSPHATIDYLINOSITOL-GLYCAN BIOSYNTHESIS CLASS F PROTEIN-RELATED"/>
    <property type="match status" value="1"/>
</dbReference>
<dbReference type="PRINTS" id="PR00080">
    <property type="entry name" value="SDRFAMILY"/>
</dbReference>
<name>A0A239NKY6_9ACTN</name>
<dbReference type="Gene3D" id="3.40.50.720">
    <property type="entry name" value="NAD(P)-binding Rossmann-like Domain"/>
    <property type="match status" value="1"/>
</dbReference>
<dbReference type="Proteomes" id="UP000198318">
    <property type="component" value="Unassembled WGS sequence"/>
</dbReference>
<evidence type="ECO:0000256" key="2">
    <source>
        <dbReference type="RuleBase" id="RU000363"/>
    </source>
</evidence>
<dbReference type="GO" id="GO:0016491">
    <property type="term" value="F:oxidoreductase activity"/>
    <property type="evidence" value="ECO:0007669"/>
    <property type="project" value="UniProtKB-KW"/>
</dbReference>
<dbReference type="PANTHER" id="PTHR43157:SF31">
    <property type="entry name" value="PHOSPHATIDYLINOSITOL-GLYCAN BIOSYNTHESIS CLASS F PROTEIN"/>
    <property type="match status" value="1"/>
</dbReference>
<dbReference type="InterPro" id="IPR002347">
    <property type="entry name" value="SDR_fam"/>
</dbReference>
<protein>
    <submittedName>
        <fullName evidence="3">NAD(P)-dependent dehydrogenase, short-chain alcohol dehydrogenase family</fullName>
    </submittedName>
</protein>
<evidence type="ECO:0000313" key="4">
    <source>
        <dbReference type="Proteomes" id="UP000198318"/>
    </source>
</evidence>
<organism evidence="3 4">
    <name type="scientific">Actinomadura meyerae</name>
    <dbReference type="NCBI Taxonomy" id="240840"/>
    <lineage>
        <taxon>Bacteria</taxon>
        <taxon>Bacillati</taxon>
        <taxon>Actinomycetota</taxon>
        <taxon>Actinomycetes</taxon>
        <taxon>Streptosporangiales</taxon>
        <taxon>Thermomonosporaceae</taxon>
        <taxon>Actinomadura</taxon>
    </lineage>
</organism>
<sequence>MGSMRPIEQQTILITGATDGLGRALAARLAADGATVLVHGRDDRRGEATLREIGGRASWYRADLSSLAQTRALAEAVRADHPRLDVLVNNAGIGGPDSWQPSADGHELTFAVNYLSGYLLTRLLLPTLVSSAPARIVNVSSIGQQAIDFDDVMLTRHYRSFGAYCQSKLAQIMFTFDLAGELAGTGVTANALHPATLMPTKMVSSPVSTLEEGLEATHRLVTDPALDDVSGRFFDVLKEARANDQAYDLEARARLRALSDELTSP</sequence>
<gene>
    <name evidence="3" type="ORF">SAMN05443665_10442</name>
</gene>
<accession>A0A239NKY6</accession>
<dbReference type="Pfam" id="PF00106">
    <property type="entry name" value="adh_short"/>
    <property type="match status" value="1"/>
</dbReference>
<dbReference type="EMBL" id="FZOR01000044">
    <property type="protein sequence ID" value="SNT55577.1"/>
    <property type="molecule type" value="Genomic_DNA"/>
</dbReference>
<evidence type="ECO:0000313" key="3">
    <source>
        <dbReference type="EMBL" id="SNT55577.1"/>
    </source>
</evidence>
<dbReference type="SUPFAM" id="SSF51735">
    <property type="entry name" value="NAD(P)-binding Rossmann-fold domains"/>
    <property type="match status" value="1"/>
</dbReference>
<keyword evidence="1" id="KW-0560">Oxidoreductase</keyword>
<dbReference type="InterPro" id="IPR036291">
    <property type="entry name" value="NAD(P)-bd_dom_sf"/>
</dbReference>
<comment type="similarity">
    <text evidence="2">Belongs to the short-chain dehydrogenases/reductases (SDR) family.</text>
</comment>
<dbReference type="AlphaFoldDB" id="A0A239NKY6"/>
<dbReference type="PRINTS" id="PR00081">
    <property type="entry name" value="GDHRDH"/>
</dbReference>
<evidence type="ECO:0000256" key="1">
    <source>
        <dbReference type="ARBA" id="ARBA00023002"/>
    </source>
</evidence>
<keyword evidence="4" id="KW-1185">Reference proteome</keyword>